<evidence type="ECO:0000313" key="2">
    <source>
        <dbReference type="Proteomes" id="UP000006531"/>
    </source>
</evidence>
<dbReference type="KEGG" id="vg:11538126"/>
<evidence type="ECO:0000313" key="1">
    <source>
        <dbReference type="EMBL" id="ADP00082.1"/>
    </source>
</evidence>
<name>E3SN78_9CAUD</name>
<proteinExistence type="predicted"/>
<dbReference type="GeneID" id="11538126"/>
<keyword evidence="2" id="KW-1185">Reference proteome</keyword>
<reference evidence="1 2" key="1">
    <citation type="submission" date="2009-10" db="EMBL/GenBank/DDBJ databases">
        <title>The Genome Sequence of Cyanophage NATL1A-7.</title>
        <authorList>
            <consortium name="The Broad Institute Genome Sequencing Platform"/>
            <person name="Henn M.R."/>
            <person name="Sullivan M.S."/>
            <person name="Osburne M.S."/>
            <person name="Levin J."/>
            <person name="Malboeuf C."/>
            <person name="Casali M."/>
            <person name="Russ C."/>
            <person name="Lennon N."/>
            <person name="Erlich R."/>
            <person name="Young S.K."/>
            <person name="Koehrsen M."/>
            <person name="Yandava C."/>
            <person name="Zeng Q."/>
            <person name="Alvarado L."/>
            <person name="Anderson S."/>
            <person name="Berlin A."/>
            <person name="Borenstein D."/>
            <person name="Chen Z."/>
            <person name="Engels R."/>
            <person name="Freedman E."/>
            <person name="Gellesch M."/>
            <person name="Goldberg J."/>
            <person name="Green L."/>
            <person name="Griggs A."/>
            <person name="Gujja S."/>
            <person name="Heiman D."/>
            <person name="Hepburn T."/>
            <person name="Howarth C."/>
            <person name="Jen D."/>
            <person name="Larson L."/>
            <person name="Lewis B."/>
            <person name="Mehta T."/>
            <person name="Park D."/>
            <person name="Pearson M."/>
            <person name="Roberts A."/>
            <person name="Ryan E."/>
            <person name="Saif S."/>
            <person name="Shea T."/>
            <person name="Shenoy N."/>
            <person name="Sisk P."/>
            <person name="Stolte C."/>
            <person name="Sykes S."/>
            <person name="Walk T."/>
            <person name="White J."/>
            <person name="Yu Q."/>
            <person name="Coleman M.L."/>
            <person name="Huang K.H."/>
            <person name="Weigele P.R."/>
            <person name="DeFrancesco A.S."/>
            <person name="Kern S.E."/>
            <person name="Thompson L.R."/>
            <person name="Fu R."/>
            <person name="Hombeck B."/>
            <person name="Chisholm S.W."/>
            <person name="Haas B."/>
            <person name="Nusbaum C."/>
            <person name="Galagan J."/>
            <person name="Birren B."/>
        </authorList>
    </citation>
    <scope>NUCLEOTIDE SEQUENCE [LARGE SCALE GENOMIC DNA]</scope>
    <source>
        <strain evidence="1">NATL1A-7</strain>
    </source>
</reference>
<dbReference type="Proteomes" id="UP000006531">
    <property type="component" value="Segment"/>
</dbReference>
<dbReference type="EMBL" id="GU071102">
    <property type="protein sequence ID" value="ADP00082.1"/>
    <property type="molecule type" value="Genomic_DNA"/>
</dbReference>
<accession>E3SN78</accession>
<dbReference type="RefSeq" id="YP_005087454.1">
    <property type="nucleotide sequence ID" value="NC_016658.1"/>
</dbReference>
<sequence length="184" mass="18805">MAFTNNTTYGTTAYTTGTFYDNGAILANDGSSLSSATLATQSALSIPIGGYERVMGIYTIWYDTDTTNELSYRIANLAQSDGSTAVATTIATQSIASVAEATGAVTPSAANLECTGTYSTDGAGETIGVDSGVSDASALFLQVYFNALSTAATKGNIVFQAANITGSAAGTHLLAGSNVVWKKW</sequence>
<organism evidence="1 2">
    <name type="scientific">Cyanophage NATL1A-7</name>
    <dbReference type="NCBI Taxonomy" id="445693"/>
    <lineage>
        <taxon>Viruses</taxon>
        <taxon>Duplodnaviria</taxon>
        <taxon>Heunggongvirae</taxon>
        <taxon>Uroviricota</taxon>
        <taxon>Caudoviricetes</taxon>
        <taxon>Autographivirales</taxon>
        <taxon>Sechaudvirinae</taxon>
        <taxon>Cheungvirus</taxon>
        <taxon>Cheungvirus NATL1A7</taxon>
    </lineage>
</organism>
<protein>
    <submittedName>
        <fullName evidence="1">Predicted protein</fullName>
    </submittedName>
</protein>
<gene>
    <name evidence="1" type="ORF">CYIG_00006</name>
</gene>